<comment type="caution">
    <text evidence="2">The sequence shown here is derived from an EMBL/GenBank/DDBJ whole genome shotgun (WGS) entry which is preliminary data.</text>
</comment>
<protein>
    <recommendedName>
        <fullName evidence="4">Right-handed parallel beta-helix repeat-containing protein</fullName>
    </recommendedName>
</protein>
<feature type="region of interest" description="Disordered" evidence="1">
    <location>
        <begin position="132"/>
        <end position="152"/>
    </location>
</feature>
<evidence type="ECO:0000313" key="3">
    <source>
        <dbReference type="Proteomes" id="UP001500218"/>
    </source>
</evidence>
<dbReference type="Proteomes" id="UP001500218">
    <property type="component" value="Unassembled WGS sequence"/>
</dbReference>
<feature type="region of interest" description="Disordered" evidence="1">
    <location>
        <begin position="14"/>
        <end position="71"/>
    </location>
</feature>
<feature type="compositionally biased region" description="Low complexity" evidence="1">
    <location>
        <begin position="24"/>
        <end position="55"/>
    </location>
</feature>
<accession>A0ABP4XI44</accession>
<reference evidence="3" key="1">
    <citation type="journal article" date="2019" name="Int. J. Syst. Evol. Microbiol.">
        <title>The Global Catalogue of Microorganisms (GCM) 10K type strain sequencing project: providing services to taxonomists for standard genome sequencing and annotation.</title>
        <authorList>
            <consortium name="The Broad Institute Genomics Platform"/>
            <consortium name="The Broad Institute Genome Sequencing Center for Infectious Disease"/>
            <person name="Wu L."/>
            <person name="Ma J."/>
        </authorList>
    </citation>
    <scope>NUCLEOTIDE SEQUENCE [LARGE SCALE GENOMIC DNA]</scope>
    <source>
        <strain evidence="3">JCM 13250</strain>
    </source>
</reference>
<dbReference type="EMBL" id="BAAALT010000003">
    <property type="protein sequence ID" value="GAA1783400.1"/>
    <property type="molecule type" value="Genomic_DNA"/>
</dbReference>
<organism evidence="2 3">
    <name type="scientific">Luedemannella flava</name>
    <dbReference type="NCBI Taxonomy" id="349316"/>
    <lineage>
        <taxon>Bacteria</taxon>
        <taxon>Bacillati</taxon>
        <taxon>Actinomycetota</taxon>
        <taxon>Actinomycetes</taxon>
        <taxon>Micromonosporales</taxon>
        <taxon>Micromonosporaceae</taxon>
        <taxon>Luedemannella</taxon>
    </lineage>
</organism>
<sequence length="316" mass="32771">MTVAALIAGVALTLSDDGPDDHANASPPATANSASTQPTRPTTGPTAKPTPTRPAMSPYPGNTGVPVGWSPKRTVNGDLTVRKSGQVVEDYLVKGSVIVAAANVTIRRTQVAGGQITNDVNGRCNNGLVIEDTSVTPPVGQDRSNGGTSGVIGPGGYTARRVKITNREEGFRVGGRNVGCGKVVIESSFARIVPPQPCGDWHGDGVQGYDGPALTVRNLTVDFVETGACGGTAAFFYPDGQGNTSVTIDGLLVKGGGYPFRLGTPGKVSNLMIVKDSWGYGPMEVSCGRVSAWSARLVTVDANYQPRTVRSQPCTR</sequence>
<gene>
    <name evidence="2" type="ORF">GCM10009682_01830</name>
</gene>
<evidence type="ECO:0000256" key="1">
    <source>
        <dbReference type="SAM" id="MobiDB-lite"/>
    </source>
</evidence>
<name>A0ABP4XI44_9ACTN</name>
<evidence type="ECO:0000313" key="2">
    <source>
        <dbReference type="EMBL" id="GAA1783400.1"/>
    </source>
</evidence>
<proteinExistence type="predicted"/>
<keyword evidence="3" id="KW-1185">Reference proteome</keyword>
<evidence type="ECO:0008006" key="4">
    <source>
        <dbReference type="Google" id="ProtNLM"/>
    </source>
</evidence>